<keyword evidence="3" id="KW-1185">Reference proteome</keyword>
<dbReference type="InterPro" id="IPR021109">
    <property type="entry name" value="Peptidase_aspartic_dom_sf"/>
</dbReference>
<dbReference type="InterPro" id="IPR034122">
    <property type="entry name" value="Retropepsin-like_bacterial"/>
</dbReference>
<keyword evidence="1" id="KW-0732">Signal</keyword>
<organism evidence="2 3">
    <name type="scientific">Novosphingobium pituita</name>
    <dbReference type="NCBI Taxonomy" id="3056842"/>
    <lineage>
        <taxon>Bacteria</taxon>
        <taxon>Pseudomonadati</taxon>
        <taxon>Pseudomonadota</taxon>
        <taxon>Alphaproteobacteria</taxon>
        <taxon>Sphingomonadales</taxon>
        <taxon>Sphingomonadaceae</taxon>
        <taxon>Novosphingobium</taxon>
    </lineage>
</organism>
<dbReference type="PROSITE" id="PS51257">
    <property type="entry name" value="PROKAR_LIPOPROTEIN"/>
    <property type="match status" value="1"/>
</dbReference>
<dbReference type="Pfam" id="PF13650">
    <property type="entry name" value="Asp_protease_2"/>
    <property type="match status" value="1"/>
</dbReference>
<dbReference type="Pfam" id="PF13975">
    <property type="entry name" value="gag-asp_proteas"/>
    <property type="match status" value="1"/>
</dbReference>
<proteinExistence type="predicted"/>
<dbReference type="EMBL" id="BTFW01000001">
    <property type="protein sequence ID" value="GMM60832.1"/>
    <property type="molecule type" value="Genomic_DNA"/>
</dbReference>
<evidence type="ECO:0000256" key="1">
    <source>
        <dbReference type="SAM" id="SignalP"/>
    </source>
</evidence>
<reference evidence="2 3" key="1">
    <citation type="submission" date="2023-06" db="EMBL/GenBank/DDBJ databases">
        <title>Draft genome sequence of Novosphingobium sp. strain IK01.</title>
        <authorList>
            <person name="Hatamoto M."/>
            <person name="Ikarashi T."/>
            <person name="Yamaguchi T."/>
        </authorList>
    </citation>
    <scope>NUCLEOTIDE SEQUENCE [LARGE SCALE GENOMIC DNA]</scope>
    <source>
        <strain evidence="2 3">IK01</strain>
    </source>
</reference>
<dbReference type="PROSITE" id="PS00141">
    <property type="entry name" value="ASP_PROTEASE"/>
    <property type="match status" value="1"/>
</dbReference>
<dbReference type="Proteomes" id="UP001187221">
    <property type="component" value="Unassembled WGS sequence"/>
</dbReference>
<dbReference type="Gene3D" id="2.40.70.10">
    <property type="entry name" value="Acid Proteases"/>
    <property type="match status" value="2"/>
</dbReference>
<sequence>MIRLPCALARALAALLGVLACALPAWAQDEAPGPPAGIPPSETIAMGRDDLARMTVPVRINGAGPFAFMVDTGAQRTVLTHAVARKLALAPAGQAVLVSVAGTDTVDIVHVRELMLGSRRFADLETPLVDDAGLEAEGILGLDSLQGQRVTIDFAANRLTIDDAAAEPAAPTGNPAIGDFAIVVHARHRSGQLIMTEAVIDGVRTSVMIDTGSDTSIGNPALQRALRRAPGHGHGSEEARLVGVTGQAIAAQTGQARSLRIGRIAIANLTLAFADSGAFARLRLAHRPALLLGMHDLSAFRAVAIDFSRHKVLFGIATDEKAPAAP</sequence>
<name>A0ABQ6P7D9_9SPHN</name>
<feature type="chain" id="PRO_5046892030" description="Aspartyl protease" evidence="1">
    <location>
        <begin position="28"/>
        <end position="326"/>
    </location>
</feature>
<dbReference type="InterPro" id="IPR001969">
    <property type="entry name" value="Aspartic_peptidase_AS"/>
</dbReference>
<feature type="signal peptide" evidence="1">
    <location>
        <begin position="1"/>
        <end position="27"/>
    </location>
</feature>
<comment type="caution">
    <text evidence="2">The sequence shown here is derived from an EMBL/GenBank/DDBJ whole genome shotgun (WGS) entry which is preliminary data.</text>
</comment>
<protein>
    <recommendedName>
        <fullName evidence="4">Aspartyl protease</fullName>
    </recommendedName>
</protein>
<evidence type="ECO:0000313" key="3">
    <source>
        <dbReference type="Proteomes" id="UP001187221"/>
    </source>
</evidence>
<gene>
    <name evidence="2" type="ORF">NUTIK01_16090</name>
</gene>
<dbReference type="SUPFAM" id="SSF50630">
    <property type="entry name" value="Acid proteases"/>
    <property type="match status" value="2"/>
</dbReference>
<accession>A0ABQ6P7D9</accession>
<evidence type="ECO:0008006" key="4">
    <source>
        <dbReference type="Google" id="ProtNLM"/>
    </source>
</evidence>
<evidence type="ECO:0000313" key="2">
    <source>
        <dbReference type="EMBL" id="GMM60832.1"/>
    </source>
</evidence>
<dbReference type="CDD" id="cd05483">
    <property type="entry name" value="retropepsin_like_bacteria"/>
    <property type="match status" value="1"/>
</dbReference>
<dbReference type="RefSeq" id="WP_317974595.1">
    <property type="nucleotide sequence ID" value="NZ_BTFW01000001.1"/>
</dbReference>